<sequence>MVRGIWKMSLSIFSLPGGITYHKLGIVKLSSRKKELPLVLALVVEADTLQEGVGSGMTTSGAVETLVVAGAMGGMSPEIRVSIQDVQGVQLDAMERLISGLIRMEVEDWAPRWDGVELSFFLKLSK</sequence>
<protein>
    <submittedName>
        <fullName evidence="1">Uncharacterized protein</fullName>
    </submittedName>
</protein>
<reference evidence="1 2" key="1">
    <citation type="journal article" date="2018" name="PLoS Genet.">
        <title>Population sequencing reveals clonal diversity and ancestral inbreeding in the grapevine cultivar Chardonnay.</title>
        <authorList>
            <person name="Roach M.J."/>
            <person name="Johnson D.L."/>
            <person name="Bohlmann J."/>
            <person name="van Vuuren H.J."/>
            <person name="Jones S.J."/>
            <person name="Pretorius I.S."/>
            <person name="Schmidt S.A."/>
            <person name="Borneman A.R."/>
        </authorList>
    </citation>
    <scope>NUCLEOTIDE SEQUENCE [LARGE SCALE GENOMIC DNA]</scope>
    <source>
        <strain evidence="2">cv. Chardonnay</strain>
        <tissue evidence="1">Leaf</tissue>
    </source>
</reference>
<comment type="caution">
    <text evidence="1">The sequence shown here is derived from an EMBL/GenBank/DDBJ whole genome shotgun (WGS) entry which is preliminary data.</text>
</comment>
<evidence type="ECO:0000313" key="2">
    <source>
        <dbReference type="Proteomes" id="UP000288805"/>
    </source>
</evidence>
<accession>A0A438I3G9</accession>
<evidence type="ECO:0000313" key="1">
    <source>
        <dbReference type="EMBL" id="RVW91210.1"/>
    </source>
</evidence>
<dbReference type="EMBL" id="QGNW01000148">
    <property type="protein sequence ID" value="RVW91210.1"/>
    <property type="molecule type" value="Genomic_DNA"/>
</dbReference>
<proteinExistence type="predicted"/>
<name>A0A438I3G9_VITVI</name>
<organism evidence="1 2">
    <name type="scientific">Vitis vinifera</name>
    <name type="common">Grape</name>
    <dbReference type="NCBI Taxonomy" id="29760"/>
    <lineage>
        <taxon>Eukaryota</taxon>
        <taxon>Viridiplantae</taxon>
        <taxon>Streptophyta</taxon>
        <taxon>Embryophyta</taxon>
        <taxon>Tracheophyta</taxon>
        <taxon>Spermatophyta</taxon>
        <taxon>Magnoliopsida</taxon>
        <taxon>eudicotyledons</taxon>
        <taxon>Gunneridae</taxon>
        <taxon>Pentapetalae</taxon>
        <taxon>rosids</taxon>
        <taxon>Vitales</taxon>
        <taxon>Vitaceae</taxon>
        <taxon>Viteae</taxon>
        <taxon>Vitis</taxon>
    </lineage>
</organism>
<gene>
    <name evidence="1" type="ORF">CK203_031709</name>
</gene>
<dbReference type="AlphaFoldDB" id="A0A438I3G9"/>
<dbReference type="Proteomes" id="UP000288805">
    <property type="component" value="Unassembled WGS sequence"/>
</dbReference>